<accession>A0A7W4W3K0</accession>
<keyword evidence="2" id="KW-0378">Hydrolase</keyword>
<dbReference type="InterPro" id="IPR037401">
    <property type="entry name" value="SnoaL-like"/>
</dbReference>
<keyword evidence="3" id="KW-1185">Reference proteome</keyword>
<evidence type="ECO:0000259" key="1">
    <source>
        <dbReference type="Pfam" id="PF12680"/>
    </source>
</evidence>
<gene>
    <name evidence="2" type="ORF">FHR99_001043</name>
</gene>
<sequence length="131" mass="15069">MSENTMPKDAMPKDYERFMQEFVAAWCNKDLEALMGCFTDDAEYNNVPMPPINKGKDEIRAFIEGFLGSMDSIEFVVHRQVVNGDTVMNERTDHIVLNGKKIALPVMGVFEFREGKIARWWDYFDMGPFSG</sequence>
<dbReference type="Pfam" id="PF12680">
    <property type="entry name" value="SnoaL_2"/>
    <property type="match status" value="1"/>
</dbReference>
<comment type="caution">
    <text evidence="2">The sequence shown here is derived from an EMBL/GenBank/DDBJ whole genome shotgun (WGS) entry which is preliminary data.</text>
</comment>
<dbReference type="Proteomes" id="UP000537130">
    <property type="component" value="Unassembled WGS sequence"/>
</dbReference>
<protein>
    <submittedName>
        <fullName evidence="2">Limonene-1,2-epoxide hydrolase</fullName>
        <ecNumber evidence="2">3.3.2.8</ecNumber>
    </submittedName>
</protein>
<evidence type="ECO:0000313" key="2">
    <source>
        <dbReference type="EMBL" id="MBB3046807.1"/>
    </source>
</evidence>
<reference evidence="2 3" key="1">
    <citation type="submission" date="2020-08" db="EMBL/GenBank/DDBJ databases">
        <title>Genomic Encyclopedia of Type Strains, Phase III (KMG-III): the genomes of soil and plant-associated and newly described type strains.</title>
        <authorList>
            <person name="Whitman W."/>
        </authorList>
    </citation>
    <scope>NUCLEOTIDE SEQUENCE [LARGE SCALE GENOMIC DNA]</scope>
    <source>
        <strain evidence="2 3">CECT 8654</strain>
    </source>
</reference>
<dbReference type="AlphaFoldDB" id="A0A7W4W3K0"/>
<dbReference type="RefSeq" id="WP_246386457.1">
    <property type="nucleotide sequence ID" value="NZ_JACHWY010000001.1"/>
</dbReference>
<dbReference type="GO" id="GO:0018744">
    <property type="term" value="F:limonene-1,2-epoxide hydrolase activity"/>
    <property type="evidence" value="ECO:0007669"/>
    <property type="project" value="UniProtKB-EC"/>
</dbReference>
<organism evidence="2 3">
    <name type="scientific">Litorivivens lipolytica</name>
    <dbReference type="NCBI Taxonomy" id="1524264"/>
    <lineage>
        <taxon>Bacteria</taxon>
        <taxon>Pseudomonadati</taxon>
        <taxon>Pseudomonadota</taxon>
        <taxon>Gammaproteobacteria</taxon>
        <taxon>Litorivivens</taxon>
    </lineage>
</organism>
<dbReference type="SUPFAM" id="SSF54427">
    <property type="entry name" value="NTF2-like"/>
    <property type="match status" value="1"/>
</dbReference>
<feature type="domain" description="SnoaL-like" evidence="1">
    <location>
        <begin position="20"/>
        <end position="120"/>
    </location>
</feature>
<dbReference type="EMBL" id="JACHWY010000001">
    <property type="protein sequence ID" value="MBB3046807.1"/>
    <property type="molecule type" value="Genomic_DNA"/>
</dbReference>
<evidence type="ECO:0000313" key="3">
    <source>
        <dbReference type="Proteomes" id="UP000537130"/>
    </source>
</evidence>
<name>A0A7W4W3K0_9GAMM</name>
<dbReference type="EC" id="3.3.2.8" evidence="2"/>
<proteinExistence type="predicted"/>
<dbReference type="InterPro" id="IPR032710">
    <property type="entry name" value="NTF2-like_dom_sf"/>
</dbReference>
<dbReference type="Gene3D" id="3.10.450.50">
    <property type="match status" value="1"/>
</dbReference>